<keyword evidence="1" id="KW-0732">Signal</keyword>
<evidence type="ECO:0000313" key="2">
    <source>
        <dbReference type="EMBL" id="OGE81298.1"/>
    </source>
</evidence>
<comment type="caution">
    <text evidence="2">The sequence shown here is derived from an EMBL/GenBank/DDBJ whole genome shotgun (WGS) entry which is preliminary data.</text>
</comment>
<dbReference type="EMBL" id="MFEL01000009">
    <property type="protein sequence ID" value="OGE81298.1"/>
    <property type="molecule type" value="Genomic_DNA"/>
</dbReference>
<dbReference type="Proteomes" id="UP000178892">
    <property type="component" value="Unassembled WGS sequence"/>
</dbReference>
<proteinExistence type="predicted"/>
<protein>
    <recommendedName>
        <fullName evidence="4">Secreted protein</fullName>
    </recommendedName>
</protein>
<dbReference type="AlphaFoldDB" id="A0A1F5NUH4"/>
<evidence type="ECO:0000313" key="3">
    <source>
        <dbReference type="Proteomes" id="UP000178892"/>
    </source>
</evidence>
<feature type="signal peptide" evidence="1">
    <location>
        <begin position="1"/>
        <end position="22"/>
    </location>
</feature>
<feature type="chain" id="PRO_5009520200" description="Secreted protein" evidence="1">
    <location>
        <begin position="23"/>
        <end position="199"/>
    </location>
</feature>
<evidence type="ECO:0000256" key="1">
    <source>
        <dbReference type="SAM" id="SignalP"/>
    </source>
</evidence>
<reference evidence="2 3" key="1">
    <citation type="journal article" date="2016" name="Nat. Commun.">
        <title>Thousands of microbial genomes shed light on interconnected biogeochemical processes in an aquifer system.</title>
        <authorList>
            <person name="Anantharaman K."/>
            <person name="Brown C.T."/>
            <person name="Hug L.A."/>
            <person name="Sharon I."/>
            <person name="Castelle C.J."/>
            <person name="Probst A.J."/>
            <person name="Thomas B.C."/>
            <person name="Singh A."/>
            <person name="Wilkins M.J."/>
            <person name="Karaoz U."/>
            <person name="Brodie E.L."/>
            <person name="Williams K.H."/>
            <person name="Hubbard S.S."/>
            <person name="Banfield J.F."/>
        </authorList>
    </citation>
    <scope>NUCLEOTIDE SEQUENCE [LARGE SCALE GENOMIC DNA]</scope>
</reference>
<accession>A0A1F5NUH4</accession>
<organism evidence="2 3">
    <name type="scientific">Candidatus Doudnabacteria bacterium RIFCSPHIGHO2_01_FULL_46_24</name>
    <dbReference type="NCBI Taxonomy" id="1817825"/>
    <lineage>
        <taxon>Bacteria</taxon>
        <taxon>Candidatus Doudnaibacteriota</taxon>
    </lineage>
</organism>
<name>A0A1F5NUH4_9BACT</name>
<dbReference type="STRING" id="1817825.A2720_03485"/>
<gene>
    <name evidence="2" type="ORF">A2720_03485</name>
</gene>
<sequence>MRNKIISACLAASLVMPVLALAQSADEAVVRCGGLAGTRCPTKGYKCTLEGDYPDALTKCVKEEARPAPIPVNKRPKAERVEYLKRSAQTQHNRTETAIDKLAVMVDRIEAYAAKLQERGVDTSSVVPSIESAKTTKEEIKAMLSELRARYEAIDPESDDVRTTVQAFMSEMKNIKKKLIEFHRMLMSIVKQLKSLERK</sequence>
<evidence type="ECO:0008006" key="4">
    <source>
        <dbReference type="Google" id="ProtNLM"/>
    </source>
</evidence>